<dbReference type="PANTHER" id="PTHR34477">
    <property type="entry name" value="UPF0213 PROTEIN YHBQ"/>
    <property type="match status" value="1"/>
</dbReference>
<evidence type="ECO:0000313" key="4">
    <source>
        <dbReference type="Proteomes" id="UP000751518"/>
    </source>
</evidence>
<dbReference type="Gene3D" id="3.40.1440.10">
    <property type="entry name" value="GIY-YIG endonuclease"/>
    <property type="match status" value="1"/>
</dbReference>
<dbReference type="EMBL" id="JAGQKZ010000043">
    <property type="protein sequence ID" value="MCA9392362.1"/>
    <property type="molecule type" value="Genomic_DNA"/>
</dbReference>
<reference evidence="3" key="1">
    <citation type="submission" date="2020-04" db="EMBL/GenBank/DDBJ databases">
        <authorList>
            <person name="Zhang T."/>
        </authorList>
    </citation>
    <scope>NUCLEOTIDE SEQUENCE</scope>
    <source>
        <strain evidence="3">HKST-UBA03</strain>
    </source>
</reference>
<dbReference type="InterPro" id="IPR035901">
    <property type="entry name" value="GIY-YIG_endonuc_sf"/>
</dbReference>
<name>A0A955LLC4_UNCKA</name>
<dbReference type="InterPro" id="IPR000305">
    <property type="entry name" value="GIY-YIG_endonuc"/>
</dbReference>
<sequence>MKYYYVYVLHNPVNGFVYIGFSSNLKQRINYHNAGRVKSTKHYLPLTLVFYEAYIKKSDAMRREKYLKTSRGKTTLKTRLKDYFSDV</sequence>
<evidence type="ECO:0000259" key="2">
    <source>
        <dbReference type="PROSITE" id="PS50164"/>
    </source>
</evidence>
<dbReference type="CDD" id="cd10449">
    <property type="entry name" value="GIY-YIG_SLX1_like"/>
    <property type="match status" value="1"/>
</dbReference>
<dbReference type="Proteomes" id="UP000751518">
    <property type="component" value="Unassembled WGS sequence"/>
</dbReference>
<accession>A0A955LLC4</accession>
<dbReference type="PANTHER" id="PTHR34477:SF5">
    <property type="entry name" value="BSL5627 PROTEIN"/>
    <property type="match status" value="1"/>
</dbReference>
<reference evidence="3" key="2">
    <citation type="journal article" date="2021" name="Microbiome">
        <title>Successional dynamics and alternative stable states in a saline activated sludge microbial community over 9 years.</title>
        <authorList>
            <person name="Wang Y."/>
            <person name="Ye J."/>
            <person name="Ju F."/>
            <person name="Liu L."/>
            <person name="Boyd J.A."/>
            <person name="Deng Y."/>
            <person name="Parks D.H."/>
            <person name="Jiang X."/>
            <person name="Yin X."/>
            <person name="Woodcroft B.J."/>
            <person name="Tyson G.W."/>
            <person name="Hugenholtz P."/>
            <person name="Polz M.F."/>
            <person name="Zhang T."/>
        </authorList>
    </citation>
    <scope>NUCLEOTIDE SEQUENCE</scope>
    <source>
        <strain evidence="3">HKST-UBA03</strain>
    </source>
</reference>
<feature type="domain" description="GIY-YIG" evidence="2">
    <location>
        <begin position="2"/>
        <end position="79"/>
    </location>
</feature>
<organism evidence="3 4">
    <name type="scientific">candidate division WWE3 bacterium</name>
    <dbReference type="NCBI Taxonomy" id="2053526"/>
    <lineage>
        <taxon>Bacteria</taxon>
        <taxon>Katanobacteria</taxon>
    </lineage>
</organism>
<gene>
    <name evidence="3" type="ORF">KC614_04145</name>
</gene>
<dbReference type="InterPro" id="IPR050190">
    <property type="entry name" value="UPF0213_domain"/>
</dbReference>
<dbReference type="Pfam" id="PF01541">
    <property type="entry name" value="GIY-YIG"/>
    <property type="match status" value="1"/>
</dbReference>
<comment type="caution">
    <text evidence="3">The sequence shown here is derived from an EMBL/GenBank/DDBJ whole genome shotgun (WGS) entry which is preliminary data.</text>
</comment>
<dbReference type="SMART" id="SM00465">
    <property type="entry name" value="GIYc"/>
    <property type="match status" value="1"/>
</dbReference>
<protein>
    <submittedName>
        <fullName evidence="3">GIY-YIG nuclease family protein</fullName>
    </submittedName>
</protein>
<evidence type="ECO:0000313" key="3">
    <source>
        <dbReference type="EMBL" id="MCA9392362.1"/>
    </source>
</evidence>
<evidence type="ECO:0000256" key="1">
    <source>
        <dbReference type="ARBA" id="ARBA00007435"/>
    </source>
</evidence>
<dbReference type="SUPFAM" id="SSF82771">
    <property type="entry name" value="GIY-YIG endonuclease"/>
    <property type="match status" value="1"/>
</dbReference>
<comment type="similarity">
    <text evidence="1">Belongs to the UPF0213 family.</text>
</comment>
<proteinExistence type="inferred from homology"/>
<dbReference type="PROSITE" id="PS50164">
    <property type="entry name" value="GIY_YIG"/>
    <property type="match status" value="1"/>
</dbReference>
<dbReference type="AlphaFoldDB" id="A0A955LLC4"/>